<dbReference type="Pfam" id="PF07542">
    <property type="entry name" value="ATP12"/>
    <property type="match status" value="1"/>
</dbReference>
<organism evidence="4 5">
    <name type="scientific">Hyphomicrobium album</name>
    <dbReference type="NCBI Taxonomy" id="2665159"/>
    <lineage>
        <taxon>Bacteria</taxon>
        <taxon>Pseudomonadati</taxon>
        <taxon>Pseudomonadota</taxon>
        <taxon>Alphaproteobacteria</taxon>
        <taxon>Hyphomicrobiales</taxon>
        <taxon>Hyphomicrobiaceae</taxon>
        <taxon>Hyphomicrobium</taxon>
    </lineage>
</organism>
<keyword evidence="2" id="KW-0809">Transit peptide</keyword>
<comment type="similarity">
    <text evidence="1">Belongs to the ATP12 family.</text>
</comment>
<evidence type="ECO:0000256" key="3">
    <source>
        <dbReference type="ARBA" id="ARBA00023186"/>
    </source>
</evidence>
<dbReference type="RefSeq" id="WP_324614854.1">
    <property type="nucleotide sequence ID" value="NZ_WMBQ01000001.1"/>
</dbReference>
<evidence type="ECO:0000256" key="2">
    <source>
        <dbReference type="ARBA" id="ARBA00022946"/>
    </source>
</evidence>
<name>A0A6I3KG63_9HYPH</name>
<gene>
    <name evidence="4" type="ORF">GIW81_01330</name>
</gene>
<dbReference type="InterPro" id="IPR011419">
    <property type="entry name" value="ATP12_ATP_synth-F1-assembly"/>
</dbReference>
<evidence type="ECO:0000256" key="1">
    <source>
        <dbReference type="ARBA" id="ARBA00008231"/>
    </source>
</evidence>
<evidence type="ECO:0000313" key="5">
    <source>
        <dbReference type="Proteomes" id="UP000440694"/>
    </source>
</evidence>
<protein>
    <submittedName>
        <fullName evidence="4">ATPase</fullName>
    </submittedName>
</protein>
<dbReference type="GO" id="GO:0043461">
    <property type="term" value="P:proton-transporting ATP synthase complex assembly"/>
    <property type="evidence" value="ECO:0007669"/>
    <property type="project" value="InterPro"/>
</dbReference>
<dbReference type="PANTHER" id="PTHR21013:SF10">
    <property type="entry name" value="ATP SYNTHASE MITOCHONDRIAL F1 COMPLEX ASSEMBLY FACTOR 2"/>
    <property type="match status" value="1"/>
</dbReference>
<dbReference type="Gene3D" id="1.10.3580.10">
    <property type="entry name" value="ATP12 ATPase"/>
    <property type="match status" value="1"/>
</dbReference>
<dbReference type="InterPro" id="IPR042272">
    <property type="entry name" value="ATP12_ATP_synth-F1-assembly_N"/>
</dbReference>
<sequence>MSEPGDKAPAASKVPGKEALRPPLPKRFYKNVTVGEAENGFSILLDGRSVRTPKKLPLIVPTRALADAIAEEWAAQTERIDPVTMPLSKLAITAIDGVTGSMDEVAADIVRFAGSDLLCYRAEAPAALAEMQALVWDPILRWAEAETGARFLLAEGVMPVTQNREALSRVSDLVAPYGAFALTCLHVMTTLTGSAFLALAVAKGRLTAEEAWNAAHLDEDWQIARWGVDVEAAERRAHRHAQMLAASRFLQLLSAA</sequence>
<dbReference type="Gene3D" id="3.30.2180.10">
    <property type="entry name" value="ATP12-like"/>
    <property type="match status" value="1"/>
</dbReference>
<keyword evidence="5" id="KW-1185">Reference proteome</keyword>
<evidence type="ECO:0000313" key="4">
    <source>
        <dbReference type="EMBL" id="MTD92970.1"/>
    </source>
</evidence>
<dbReference type="SUPFAM" id="SSF160909">
    <property type="entry name" value="ATP12-like"/>
    <property type="match status" value="1"/>
</dbReference>
<dbReference type="EMBL" id="WMBQ01000001">
    <property type="protein sequence ID" value="MTD92970.1"/>
    <property type="molecule type" value="Genomic_DNA"/>
</dbReference>
<comment type="caution">
    <text evidence="4">The sequence shown here is derived from an EMBL/GenBank/DDBJ whole genome shotgun (WGS) entry which is preliminary data.</text>
</comment>
<dbReference type="Proteomes" id="UP000440694">
    <property type="component" value="Unassembled WGS sequence"/>
</dbReference>
<dbReference type="InterPro" id="IPR023335">
    <property type="entry name" value="ATP12_ortho_dom_sf"/>
</dbReference>
<reference evidence="4 5" key="1">
    <citation type="submission" date="2019-11" db="EMBL/GenBank/DDBJ databases">
        <title>Identification of a novel strain.</title>
        <authorList>
            <person name="Xu Q."/>
            <person name="Wang G."/>
        </authorList>
    </citation>
    <scope>NUCLEOTIDE SEQUENCE [LARGE SCALE GENOMIC DNA]</scope>
    <source>
        <strain evidence="5">xq</strain>
    </source>
</reference>
<dbReference type="AlphaFoldDB" id="A0A6I3KG63"/>
<keyword evidence="3" id="KW-0143">Chaperone</keyword>
<dbReference type="PANTHER" id="PTHR21013">
    <property type="entry name" value="ATP SYNTHASE MITOCHONDRIAL F1 COMPLEX ASSEMBLY FACTOR 2/ATP12 PROTEIN, MITOCHONDRIAL PRECURSOR"/>
    <property type="match status" value="1"/>
</dbReference>
<proteinExistence type="inferred from homology"/>
<accession>A0A6I3KG63</accession>